<evidence type="ECO:0000313" key="1">
    <source>
        <dbReference type="EMBL" id="GAA4139146.1"/>
    </source>
</evidence>
<dbReference type="Pfam" id="PF15418">
    <property type="entry name" value="DUF4625"/>
    <property type="match status" value="1"/>
</dbReference>
<dbReference type="Proteomes" id="UP001500101">
    <property type="component" value="Unassembled WGS sequence"/>
</dbReference>
<evidence type="ECO:0008006" key="3">
    <source>
        <dbReference type="Google" id="ProtNLM"/>
    </source>
</evidence>
<dbReference type="EMBL" id="BAAAZI010000006">
    <property type="protein sequence ID" value="GAA4139146.1"/>
    <property type="molecule type" value="Genomic_DNA"/>
</dbReference>
<accession>A0ABP7YP14</accession>
<dbReference type="RefSeq" id="WP_425565278.1">
    <property type="nucleotide sequence ID" value="NZ_BAAAZI010000006.1"/>
</dbReference>
<comment type="caution">
    <text evidence="1">The sequence shown here is derived from an EMBL/GenBank/DDBJ whole genome shotgun (WGS) entry which is preliminary data.</text>
</comment>
<gene>
    <name evidence="1" type="ORF">GCM10022216_16970</name>
</gene>
<dbReference type="InterPro" id="IPR027829">
    <property type="entry name" value="DUF4625"/>
</dbReference>
<keyword evidence="2" id="KW-1185">Reference proteome</keyword>
<sequence length="224" mass="25276">MLVTVNCQKSEFEPDDLGSLEIRNIEIGTKNSKIVYAGSDLHIEGLIEAKHGLDQVKVEITPQVSGYGFAFDRTYKEGFNGLKEATFHQHILIPKGIKPGLHNFLFILKDLKGNTKIVRDTLKIENNPNLPEFKNAIFGMDGKVARVEATILAKLKIDRIELEIQSSVWNKAVIYNHDQIKGATSYVFSKGIDMTNAPSAHYHVNCTVYDQQNNKITRSFHFDK</sequence>
<name>A0ABP7YP14_9SPHI</name>
<organism evidence="1 2">
    <name type="scientific">Sphingobacterium kyonggiense</name>
    <dbReference type="NCBI Taxonomy" id="714075"/>
    <lineage>
        <taxon>Bacteria</taxon>
        <taxon>Pseudomonadati</taxon>
        <taxon>Bacteroidota</taxon>
        <taxon>Sphingobacteriia</taxon>
        <taxon>Sphingobacteriales</taxon>
        <taxon>Sphingobacteriaceae</taxon>
        <taxon>Sphingobacterium</taxon>
    </lineage>
</organism>
<proteinExistence type="predicted"/>
<protein>
    <recommendedName>
        <fullName evidence="3">DUF4625 domain-containing protein</fullName>
    </recommendedName>
</protein>
<reference evidence="2" key="1">
    <citation type="journal article" date="2019" name="Int. J. Syst. Evol. Microbiol.">
        <title>The Global Catalogue of Microorganisms (GCM) 10K type strain sequencing project: providing services to taxonomists for standard genome sequencing and annotation.</title>
        <authorList>
            <consortium name="The Broad Institute Genomics Platform"/>
            <consortium name="The Broad Institute Genome Sequencing Center for Infectious Disease"/>
            <person name="Wu L."/>
            <person name="Ma J."/>
        </authorList>
    </citation>
    <scope>NUCLEOTIDE SEQUENCE [LARGE SCALE GENOMIC DNA]</scope>
    <source>
        <strain evidence="2">JCM 16704</strain>
    </source>
</reference>
<evidence type="ECO:0000313" key="2">
    <source>
        <dbReference type="Proteomes" id="UP001500101"/>
    </source>
</evidence>